<keyword evidence="3" id="KW-0804">Transcription</keyword>
<accession>A0A7K1J679</accession>
<dbReference type="CDD" id="cd06267">
    <property type="entry name" value="PBP1_LacI_sugar_binding-like"/>
    <property type="match status" value="1"/>
</dbReference>
<dbReference type="GO" id="GO:0000976">
    <property type="term" value="F:transcription cis-regulatory region binding"/>
    <property type="evidence" value="ECO:0007669"/>
    <property type="project" value="TreeGrafter"/>
</dbReference>
<dbReference type="AlphaFoldDB" id="A0A7K1J679"/>
<reference evidence="5 6" key="1">
    <citation type="submission" date="2019-09" db="EMBL/GenBank/DDBJ databases">
        <title>Bifidobacterium canis sp. nov., isolated from the digestive tract of German Shepherd dog puppy.</title>
        <authorList>
            <person name="Bunesova V."/>
        </authorList>
    </citation>
    <scope>NUCLEOTIDE SEQUENCE [LARGE SCALE GENOMIC DNA]</scope>
    <source>
        <strain evidence="5 6">GSD1FS</strain>
    </source>
</reference>
<dbReference type="InterPro" id="IPR010982">
    <property type="entry name" value="Lambda_DNA-bd_dom_sf"/>
</dbReference>
<dbReference type="Proteomes" id="UP000487882">
    <property type="component" value="Unassembled WGS sequence"/>
</dbReference>
<protein>
    <submittedName>
        <fullName evidence="5">LacI family transcriptional regulator</fullName>
    </submittedName>
</protein>
<feature type="domain" description="HTH lacI-type" evidence="4">
    <location>
        <begin position="2"/>
        <end position="56"/>
    </location>
</feature>
<keyword evidence="2" id="KW-0238">DNA-binding</keyword>
<evidence type="ECO:0000259" key="4">
    <source>
        <dbReference type="PROSITE" id="PS50932"/>
    </source>
</evidence>
<dbReference type="SUPFAM" id="SSF53822">
    <property type="entry name" value="Periplasmic binding protein-like I"/>
    <property type="match status" value="1"/>
</dbReference>
<dbReference type="EMBL" id="WNLP01000007">
    <property type="protein sequence ID" value="MUH60112.1"/>
    <property type="molecule type" value="Genomic_DNA"/>
</dbReference>
<evidence type="ECO:0000313" key="5">
    <source>
        <dbReference type="EMBL" id="MUH60112.1"/>
    </source>
</evidence>
<keyword evidence="1" id="KW-0805">Transcription regulation</keyword>
<dbReference type="InterPro" id="IPR028082">
    <property type="entry name" value="Peripla_BP_I"/>
</dbReference>
<dbReference type="GO" id="GO:0003700">
    <property type="term" value="F:DNA-binding transcription factor activity"/>
    <property type="evidence" value="ECO:0007669"/>
    <property type="project" value="TreeGrafter"/>
</dbReference>
<keyword evidence="6" id="KW-1185">Reference proteome</keyword>
<proteinExistence type="predicted"/>
<dbReference type="Pfam" id="PF00356">
    <property type="entry name" value="LacI"/>
    <property type="match status" value="1"/>
</dbReference>
<dbReference type="RefSeq" id="WP_155588979.1">
    <property type="nucleotide sequence ID" value="NZ_WNLP01000007.1"/>
</dbReference>
<dbReference type="PANTHER" id="PTHR30146:SF109">
    <property type="entry name" value="HTH-TYPE TRANSCRIPTIONAL REGULATOR GALS"/>
    <property type="match status" value="1"/>
</dbReference>
<dbReference type="CDD" id="cd01392">
    <property type="entry name" value="HTH_LacI"/>
    <property type="match status" value="1"/>
</dbReference>
<evidence type="ECO:0000256" key="3">
    <source>
        <dbReference type="ARBA" id="ARBA00023163"/>
    </source>
</evidence>
<evidence type="ECO:0000313" key="6">
    <source>
        <dbReference type="Proteomes" id="UP000487882"/>
    </source>
</evidence>
<dbReference type="Gene3D" id="1.10.260.40">
    <property type="entry name" value="lambda repressor-like DNA-binding domains"/>
    <property type="match status" value="1"/>
</dbReference>
<dbReference type="SMART" id="SM00354">
    <property type="entry name" value="HTH_LACI"/>
    <property type="match status" value="1"/>
</dbReference>
<dbReference type="PANTHER" id="PTHR30146">
    <property type="entry name" value="LACI-RELATED TRANSCRIPTIONAL REPRESSOR"/>
    <property type="match status" value="1"/>
</dbReference>
<dbReference type="SUPFAM" id="SSF47413">
    <property type="entry name" value="lambda repressor-like DNA-binding domains"/>
    <property type="match status" value="1"/>
</dbReference>
<dbReference type="InterPro" id="IPR000843">
    <property type="entry name" value="HTH_LacI"/>
</dbReference>
<evidence type="ECO:0000256" key="1">
    <source>
        <dbReference type="ARBA" id="ARBA00023015"/>
    </source>
</evidence>
<sequence length="336" mass="37161">MTSIKDIAQACGISVATVSKALRGYSDVSSETREKVKAMADRLGYVPDSIAQTMRTNATRNLGVVFIDEAGSGLRHEYFSSLLESFKRTVEKQGYDITLISSNTEGAPWHSLLTHCQYRRCDGVLIACVDFTNPQVTELANSDIPIITIDYQFPDSPAIFSDNRHDMKTLTDYVISRGHRNIAFIHGERTQVTEERIAGFTDACSEHGIEVPPSNLLEAEFHNPEQSERATQLLLSLAQPPTCIMYPDDYSAICVSSILRQRGVHIPEQLSIVGYDGIMMSRIIYPTLTTMRQNAFDIGQLAAEKLIGEIEGTASDEQTATIVRGSLYPGETVRSL</sequence>
<name>A0A7K1J679_9BIFI</name>
<organism evidence="5 6">
    <name type="scientific">Bifidobacterium canis</name>
    <dbReference type="NCBI Taxonomy" id="2610880"/>
    <lineage>
        <taxon>Bacteria</taxon>
        <taxon>Bacillati</taxon>
        <taxon>Actinomycetota</taxon>
        <taxon>Actinomycetes</taxon>
        <taxon>Bifidobacteriales</taxon>
        <taxon>Bifidobacteriaceae</taxon>
        <taxon>Bifidobacterium</taxon>
    </lineage>
</organism>
<comment type="caution">
    <text evidence="5">The sequence shown here is derived from an EMBL/GenBank/DDBJ whole genome shotgun (WGS) entry which is preliminary data.</text>
</comment>
<gene>
    <name evidence="5" type="ORF">GSD1FS_1463</name>
</gene>
<dbReference type="InterPro" id="IPR046335">
    <property type="entry name" value="LacI/GalR-like_sensor"/>
</dbReference>
<dbReference type="Pfam" id="PF13377">
    <property type="entry name" value="Peripla_BP_3"/>
    <property type="match status" value="1"/>
</dbReference>
<dbReference type="PROSITE" id="PS50932">
    <property type="entry name" value="HTH_LACI_2"/>
    <property type="match status" value="1"/>
</dbReference>
<evidence type="ECO:0000256" key="2">
    <source>
        <dbReference type="ARBA" id="ARBA00023125"/>
    </source>
</evidence>
<dbReference type="Gene3D" id="3.40.50.2300">
    <property type="match status" value="2"/>
</dbReference>